<organism evidence="1 2">
    <name type="scientific">Alkalilimnicola ehrlichii</name>
    <dbReference type="NCBI Taxonomy" id="351052"/>
    <lineage>
        <taxon>Bacteria</taxon>
        <taxon>Pseudomonadati</taxon>
        <taxon>Pseudomonadota</taxon>
        <taxon>Gammaproteobacteria</taxon>
        <taxon>Chromatiales</taxon>
        <taxon>Ectothiorhodospiraceae</taxon>
        <taxon>Alkalilimnicola</taxon>
    </lineage>
</organism>
<name>A0A3E0WWC1_9GAMM</name>
<dbReference type="Pfam" id="PF14352">
    <property type="entry name" value="DUF4402"/>
    <property type="match status" value="1"/>
</dbReference>
<evidence type="ECO:0000313" key="1">
    <source>
        <dbReference type="EMBL" id="RFA36483.1"/>
    </source>
</evidence>
<protein>
    <recommendedName>
        <fullName evidence="3">DUF4402 domain-containing protein</fullName>
    </recommendedName>
</protein>
<evidence type="ECO:0000313" key="2">
    <source>
        <dbReference type="Proteomes" id="UP000256763"/>
    </source>
</evidence>
<dbReference type="InterPro" id="IPR025514">
    <property type="entry name" value="DUF4402"/>
</dbReference>
<proteinExistence type="predicted"/>
<dbReference type="EMBL" id="NFZW01000009">
    <property type="protein sequence ID" value="RFA36483.1"/>
    <property type="molecule type" value="Genomic_DNA"/>
</dbReference>
<gene>
    <name evidence="1" type="ORF">CAL65_10925</name>
</gene>
<sequence length="203" mass="21966">MRQCRSSDAVPLPRAIGDTVNIHFMMRDRIMIDRKRFFRRPSAALALPAALLLVPAISSAEDSATANTAAEIFTALTIEVDDVDDTLDFARIAQDSVGGTVTIAPDGTRTCGVFFCEGTPAVPTFHVEGEPEYAYTITFEEDVTIDHVTDPESMAINDFTHNATETLDTEGEESFEVGATLNVAANQATGTYEGTFDVTVAYE</sequence>
<comment type="caution">
    <text evidence="1">The sequence shown here is derived from an EMBL/GenBank/DDBJ whole genome shotgun (WGS) entry which is preliminary data.</text>
</comment>
<dbReference type="Proteomes" id="UP000256763">
    <property type="component" value="Unassembled WGS sequence"/>
</dbReference>
<accession>A0A3E0WWC1</accession>
<keyword evidence="2" id="KW-1185">Reference proteome</keyword>
<dbReference type="AlphaFoldDB" id="A0A3E0WWC1"/>
<reference evidence="2" key="1">
    <citation type="submission" date="2017-05" db="EMBL/GenBank/DDBJ databases">
        <authorList>
            <person name="Sharma S."/>
            <person name="Sidhu C."/>
            <person name="Pinnaka A.K."/>
        </authorList>
    </citation>
    <scope>NUCLEOTIDE SEQUENCE [LARGE SCALE GENOMIC DNA]</scope>
    <source>
        <strain evidence="2">AK93</strain>
    </source>
</reference>
<evidence type="ECO:0008006" key="3">
    <source>
        <dbReference type="Google" id="ProtNLM"/>
    </source>
</evidence>